<proteinExistence type="predicted"/>
<accession>A0A1I3S5T9</accession>
<evidence type="ECO:0000313" key="1">
    <source>
        <dbReference type="EMBL" id="SFJ54008.1"/>
    </source>
</evidence>
<evidence type="ECO:0000313" key="2">
    <source>
        <dbReference type="Proteomes" id="UP000183557"/>
    </source>
</evidence>
<protein>
    <submittedName>
        <fullName evidence="1">Uncharacterized protein</fullName>
    </submittedName>
</protein>
<dbReference type="AlphaFoldDB" id="A0A1I3S5T9"/>
<dbReference type="Proteomes" id="UP000183557">
    <property type="component" value="Unassembled WGS sequence"/>
</dbReference>
<name>A0A1I3S5T9_HALDA</name>
<sequence>MIKKVLIILSLFLFAGHLLFTVLYLTPFNPVKAKYSFAINGYMEPVFSQNWRLFAPNPASTNNKFLVRAELADGEKTDWLDLTTFMIEKNQDNRFTPYNRLVRIQRGAFTSLYQTDEVTLKISQTIEEKNLDREDYEHMLENERTKKQDEYALEALNRYAQSYVRSVYPNKDIEKTQIIMQETKAKPFSEKDNEDYEREVNLHEFEWVDYVAVSPVFD</sequence>
<keyword evidence="2" id="KW-1185">Reference proteome</keyword>
<gene>
    <name evidence="1" type="ORF">SAMN04487936_102538</name>
</gene>
<organism evidence="1 2">
    <name type="scientific">Halobacillus dabanensis</name>
    <dbReference type="NCBI Taxonomy" id="240302"/>
    <lineage>
        <taxon>Bacteria</taxon>
        <taxon>Bacillati</taxon>
        <taxon>Bacillota</taxon>
        <taxon>Bacilli</taxon>
        <taxon>Bacillales</taxon>
        <taxon>Bacillaceae</taxon>
        <taxon>Halobacillus</taxon>
    </lineage>
</organism>
<dbReference type="InterPro" id="IPR043857">
    <property type="entry name" value="DUF5819"/>
</dbReference>
<reference evidence="2" key="1">
    <citation type="submission" date="2016-10" db="EMBL/GenBank/DDBJ databases">
        <authorList>
            <person name="Varghese N."/>
            <person name="Submissions S."/>
        </authorList>
    </citation>
    <scope>NUCLEOTIDE SEQUENCE [LARGE SCALE GENOMIC DNA]</scope>
    <source>
        <strain evidence="2">CGMCC 1.3704</strain>
    </source>
</reference>
<dbReference type="OrthoDB" id="9342777at2"/>
<dbReference type="Pfam" id="PF19136">
    <property type="entry name" value="DUF5819"/>
    <property type="match status" value="1"/>
</dbReference>
<dbReference type="EMBL" id="FOSB01000002">
    <property type="protein sequence ID" value="SFJ54008.1"/>
    <property type="molecule type" value="Genomic_DNA"/>
</dbReference>
<dbReference type="RefSeq" id="WP_075035589.1">
    <property type="nucleotide sequence ID" value="NZ_FOSB01000002.1"/>
</dbReference>